<keyword evidence="2" id="KW-0813">Transport</keyword>
<keyword evidence="8 9" id="KW-0472">Membrane</keyword>
<feature type="transmembrane region" description="Helical" evidence="9">
    <location>
        <begin position="679"/>
        <end position="696"/>
    </location>
</feature>
<dbReference type="GO" id="GO:0015450">
    <property type="term" value="F:protein-transporting ATPase activity"/>
    <property type="evidence" value="ECO:0007669"/>
    <property type="project" value="InterPro"/>
</dbReference>
<dbReference type="InterPro" id="IPR022645">
    <property type="entry name" value="SecD/SecF_bac"/>
</dbReference>
<feature type="transmembrane region" description="Helical" evidence="9">
    <location>
        <begin position="534"/>
        <end position="556"/>
    </location>
</feature>
<dbReference type="InterPro" id="IPR005665">
    <property type="entry name" value="SecF_bac"/>
</dbReference>
<dbReference type="eggNOG" id="COG0342">
    <property type="taxonomic scope" value="Bacteria"/>
</dbReference>
<keyword evidence="3" id="KW-1003">Cell membrane</keyword>
<keyword evidence="12" id="KW-1185">Reference proteome</keyword>
<evidence type="ECO:0000256" key="5">
    <source>
        <dbReference type="ARBA" id="ARBA00022927"/>
    </source>
</evidence>
<dbReference type="NCBIfam" id="NF046001">
    <property type="entry name" value="SecDF_plasm"/>
    <property type="match status" value="1"/>
</dbReference>
<dbReference type="KEGG" id="mpu:MYPU_6590"/>
<evidence type="ECO:0000256" key="9">
    <source>
        <dbReference type="SAM" id="Phobius"/>
    </source>
</evidence>
<dbReference type="NCBIfam" id="TIGR00966">
    <property type="entry name" value="transloc_SecF"/>
    <property type="match status" value="1"/>
</dbReference>
<keyword evidence="6 9" id="KW-1133">Transmembrane helix</keyword>
<dbReference type="PANTHER" id="PTHR30081:SF1">
    <property type="entry name" value="PROTEIN TRANSLOCASE SUBUNIT SECD"/>
    <property type="match status" value="1"/>
</dbReference>
<feature type="transmembrane region" description="Helical" evidence="9">
    <location>
        <begin position="466"/>
        <end position="485"/>
    </location>
</feature>
<dbReference type="PANTHER" id="PTHR30081">
    <property type="entry name" value="PROTEIN-EXPORT MEMBRANE PROTEIN SEC"/>
    <property type="match status" value="1"/>
</dbReference>
<evidence type="ECO:0000259" key="10">
    <source>
        <dbReference type="Pfam" id="PF02355"/>
    </source>
</evidence>
<feature type="transmembrane region" description="Helical" evidence="9">
    <location>
        <begin position="788"/>
        <end position="806"/>
    </location>
</feature>
<dbReference type="InterPro" id="IPR048634">
    <property type="entry name" value="SecD_SecF_C"/>
</dbReference>
<dbReference type="InterPro" id="IPR022813">
    <property type="entry name" value="SecD/SecF_arch_bac"/>
</dbReference>
<protein>
    <submittedName>
        <fullName evidence="11">PROTEIN-EXPORT MEMBRANE PROTEIN SECD</fullName>
    </submittedName>
</protein>
<accession>Q98PR0</accession>
<dbReference type="Pfam" id="PF02355">
    <property type="entry name" value="SecD_SecF_C"/>
    <property type="match status" value="2"/>
</dbReference>
<dbReference type="GO" id="GO:0005886">
    <property type="term" value="C:plasma membrane"/>
    <property type="evidence" value="ECO:0007669"/>
    <property type="project" value="UniProtKB-SubCell"/>
</dbReference>
<evidence type="ECO:0000256" key="6">
    <source>
        <dbReference type="ARBA" id="ARBA00022989"/>
    </source>
</evidence>
<dbReference type="PIR" id="C90594">
    <property type="entry name" value="C90594"/>
</dbReference>
<dbReference type="HOGENOM" id="CLU_007894_3_1_14"/>
<name>Q98PR0_MYCPU</name>
<evidence type="ECO:0000313" key="11">
    <source>
        <dbReference type="EMBL" id="CAC13832.1"/>
    </source>
</evidence>
<dbReference type="SUPFAM" id="SSF82866">
    <property type="entry name" value="Multidrug efflux transporter AcrB transmembrane domain"/>
    <property type="match status" value="2"/>
</dbReference>
<sequence>MNMKEFFKKIFSLTNPKRWFIVFLITITTVLSVSIGSSLYVAPNVNKSIDYGGGIESLIQVRNAKGENADENLTSQVSNSLHQRLTGGAGVNGSNVSVEGGGKIRISSTGVSSDDDKKKFEDSIVKKPSLILTDVNSNPIFQDGFFNPNIRLDYSKPEEIEWHRYVAPIKESSARDLPDPSRPGNSIVQIGLKNQDAITEFAKATDYISKSRIPTLLFWLDLKGLVEKGQLAENAADWEASGQRPYNFVFNGNRPFEIDRRVNRLIPNAKRESRLNVSSFLLSEANVRQALNAETFIITGNLTASSAKQLALDVNFGSGDYTLELLSSRFVDATLGTQSFNYAIIAGIISFIVIALIMIYNYGVLGIASSLSIGLYIFLSLTVFTWLNGEYSPATIAALVIAIGMSVDANIITFERIKQQLKYGDSLKKATKNAHRFSLSTILDSNITTLIVSGILFYFGTKLIRGFSISLILSIIFILFVMLIITRMATSLLIGTGFFDNRLYLIGVGRSFFTKEKKIITFFEKLNYFKLSKWFILFFGVFVLIAIIIYSIFAGINGNFLSGFERSLEFQGGTNISFEKSSIDNLSLAEAQEIKNTLVNLKNTANGSENLITSGAQDIFINAKNQARSNYVVSLQTKQVFDQDQINYIIQEVSKTFSNISSTPFIVSTNEASSLVKNSIVSISIGIVGIVLYTIFRLKWTFSIAAIVALLHDIVFVIAFFIIFRLEISPIFVAAILSIIGYSINDTIVTFDRIKEIMHSEYYHQKIDQKVLINITNKAIKDTIKRSMLTTITTLVTIVVLLSFRGSTEVNFNIALFVGLISGTYSSIFIASWLFVKLETFRQKMIRRRKANNFWSVGFVEEQTFNGINDFVS</sequence>
<keyword evidence="5" id="KW-0653">Protein transport</keyword>
<dbReference type="STRING" id="272635.gene:17577266"/>
<evidence type="ECO:0000256" key="8">
    <source>
        <dbReference type="ARBA" id="ARBA00023136"/>
    </source>
</evidence>
<dbReference type="NCBIfam" id="NF009582">
    <property type="entry name" value="PRK13024.1-2"/>
    <property type="match status" value="1"/>
</dbReference>
<feature type="transmembrane region" description="Helical" evidence="9">
    <location>
        <begin position="703"/>
        <end position="724"/>
    </location>
</feature>
<feature type="transmembrane region" description="Helical" evidence="9">
    <location>
        <begin position="340"/>
        <end position="360"/>
    </location>
</feature>
<gene>
    <name evidence="11" type="ordered locus">MYPU_6590</name>
</gene>
<proteinExistence type="predicted"/>
<dbReference type="Gene3D" id="1.20.1640.10">
    <property type="entry name" value="Multidrug efflux transporter AcrB transmembrane domain"/>
    <property type="match status" value="2"/>
</dbReference>
<feature type="transmembrane region" description="Helical" evidence="9">
    <location>
        <begin position="437"/>
        <end position="460"/>
    </location>
</feature>
<dbReference type="EMBL" id="AL445565">
    <property type="protein sequence ID" value="CAC13832.1"/>
    <property type="molecule type" value="Genomic_DNA"/>
</dbReference>
<reference evidence="11 12" key="1">
    <citation type="journal article" date="2001" name="Nucleic Acids Res.">
        <title>The complete genome sequence of the murine respiratory pathogen Mycoplasma pulmonis.</title>
        <authorList>
            <person name="Chambaud I."/>
            <person name="Heilig R."/>
            <person name="Ferris S."/>
            <person name="Barbe V."/>
            <person name="Samson D."/>
            <person name="Galisson F."/>
            <person name="Moszer I."/>
            <person name="Dybvig K."/>
            <person name="Wroblewski H."/>
            <person name="Viari A."/>
            <person name="Rocha E.P.C."/>
            <person name="Blanchard A."/>
        </authorList>
    </citation>
    <scope>NUCLEOTIDE SEQUENCE [LARGE SCALE GENOMIC DNA]</scope>
    <source>
        <strain evidence="11 12">UAB CTIP</strain>
    </source>
</reference>
<dbReference type="GO" id="GO:0006886">
    <property type="term" value="P:intracellular protein transport"/>
    <property type="evidence" value="ECO:0007669"/>
    <property type="project" value="InterPro"/>
</dbReference>
<feature type="domain" description="Protein export membrane protein SecD/SecF C-terminal" evidence="10">
    <location>
        <begin position="322"/>
        <end position="477"/>
    </location>
</feature>
<comment type="subcellular location">
    <subcellularLocation>
        <location evidence="1">Cell membrane</location>
        <topology evidence="1">Multi-pass membrane protein</topology>
    </subcellularLocation>
</comment>
<keyword evidence="4 9" id="KW-0812">Transmembrane</keyword>
<evidence type="ECO:0000256" key="4">
    <source>
        <dbReference type="ARBA" id="ARBA00022692"/>
    </source>
</evidence>
<evidence type="ECO:0000313" key="12">
    <source>
        <dbReference type="Proteomes" id="UP000000528"/>
    </source>
</evidence>
<dbReference type="PRINTS" id="PR01755">
    <property type="entry name" value="SECFTRNLCASE"/>
</dbReference>
<evidence type="ECO:0000256" key="1">
    <source>
        <dbReference type="ARBA" id="ARBA00004651"/>
    </source>
</evidence>
<dbReference type="eggNOG" id="COG0341">
    <property type="taxonomic scope" value="Bacteria"/>
</dbReference>
<evidence type="ECO:0000256" key="3">
    <source>
        <dbReference type="ARBA" id="ARBA00022475"/>
    </source>
</evidence>
<keyword evidence="7" id="KW-0811">Translocation</keyword>
<dbReference type="AlphaFoldDB" id="Q98PR0"/>
<dbReference type="Proteomes" id="UP000000528">
    <property type="component" value="Chromosome"/>
</dbReference>
<organism evidence="12">
    <name type="scientific">Mycoplasmopsis pulmonis (strain UAB CTIP)</name>
    <name type="common">Mycoplasma pulmonis</name>
    <dbReference type="NCBI Taxonomy" id="272635"/>
    <lineage>
        <taxon>Bacteria</taxon>
        <taxon>Bacillati</taxon>
        <taxon>Mycoplasmatota</taxon>
        <taxon>Mycoplasmoidales</taxon>
        <taxon>Metamycoplasmataceae</taxon>
        <taxon>Mycoplasmopsis</taxon>
    </lineage>
</organism>
<feature type="transmembrane region" description="Helical" evidence="9">
    <location>
        <begin position="393"/>
        <end position="417"/>
    </location>
</feature>
<feature type="transmembrane region" description="Helical" evidence="9">
    <location>
        <begin position="812"/>
        <end position="836"/>
    </location>
</feature>
<evidence type="ECO:0000256" key="7">
    <source>
        <dbReference type="ARBA" id="ARBA00023010"/>
    </source>
</evidence>
<feature type="transmembrane region" description="Helical" evidence="9">
    <location>
        <begin position="367"/>
        <end position="387"/>
    </location>
</feature>
<evidence type="ECO:0000256" key="2">
    <source>
        <dbReference type="ARBA" id="ARBA00022448"/>
    </source>
</evidence>
<feature type="domain" description="Protein export membrane protein SecD/SecF C-terminal" evidence="10">
    <location>
        <begin position="665"/>
        <end position="838"/>
    </location>
</feature>
<feature type="transmembrane region" description="Helical" evidence="9">
    <location>
        <begin position="730"/>
        <end position="751"/>
    </location>
</feature>